<dbReference type="InterPro" id="IPR021986">
    <property type="entry name" value="Spherulin4"/>
</dbReference>
<comment type="caution">
    <text evidence="1">The sequence shown here is derived from an EMBL/GenBank/DDBJ whole genome shotgun (WGS) entry which is preliminary data.</text>
</comment>
<accession>A0AA39GG44</accession>
<dbReference type="Proteomes" id="UP001175261">
    <property type="component" value="Unassembled WGS sequence"/>
</dbReference>
<keyword evidence="2" id="KW-1185">Reference proteome</keyword>
<gene>
    <name evidence="1" type="ORF">NLU13_6550</name>
</gene>
<sequence>MSTSAPEPTEKDCQSSMAPMTRLVVVVPLYMYPVEGAWDPLFEAARAHPEVAFVAIANPNSGPGKDALPDASYLAALREMSGIDNIRCLGYGSRALDTVNQDVDVYRLWNTSPDHAIRVDGIFFDEAPSDPQNVEYMRQASSHVHETWQSELHRPGEVMLNPGVVVDREYYDLAEHVVVFEQSEEQWQKYFVTQGLPQVASSVRSKAVAIVHSCGTAQDGLGKLVREVKSMGFGGLCLTEQVGGGYSKWPKQLPHIVALVAEP</sequence>
<evidence type="ECO:0000313" key="2">
    <source>
        <dbReference type="Proteomes" id="UP001175261"/>
    </source>
</evidence>
<proteinExistence type="predicted"/>
<dbReference type="AlphaFoldDB" id="A0AA39GG44"/>
<evidence type="ECO:0008006" key="3">
    <source>
        <dbReference type="Google" id="ProtNLM"/>
    </source>
</evidence>
<protein>
    <recommendedName>
        <fullName evidence="3">Spherulation-specific family 4</fullName>
    </recommendedName>
</protein>
<dbReference type="PANTHER" id="PTHR35040:SF9">
    <property type="entry name" value="4-LIKE CELL SURFACE PROTEIN, PUTATIVE (AFU_ORTHOLOGUE AFUA_4G14080)-RELATED"/>
    <property type="match status" value="1"/>
</dbReference>
<dbReference type="PANTHER" id="PTHR35040">
    <property type="match status" value="1"/>
</dbReference>
<name>A0AA39GG44_SARSR</name>
<reference evidence="1" key="1">
    <citation type="submission" date="2022-10" db="EMBL/GenBank/DDBJ databases">
        <title>Determination and structural analysis of whole genome sequence of Sarocladium strictum F4-1.</title>
        <authorList>
            <person name="Hu L."/>
            <person name="Jiang Y."/>
        </authorList>
    </citation>
    <scope>NUCLEOTIDE SEQUENCE</scope>
    <source>
        <strain evidence="1">F4-1</strain>
    </source>
</reference>
<evidence type="ECO:0000313" key="1">
    <source>
        <dbReference type="EMBL" id="KAK0386715.1"/>
    </source>
</evidence>
<dbReference type="EMBL" id="JAPDFR010000005">
    <property type="protein sequence ID" value="KAK0386715.1"/>
    <property type="molecule type" value="Genomic_DNA"/>
</dbReference>
<organism evidence="1 2">
    <name type="scientific">Sarocladium strictum</name>
    <name type="common">Black bundle disease fungus</name>
    <name type="synonym">Acremonium strictum</name>
    <dbReference type="NCBI Taxonomy" id="5046"/>
    <lineage>
        <taxon>Eukaryota</taxon>
        <taxon>Fungi</taxon>
        <taxon>Dikarya</taxon>
        <taxon>Ascomycota</taxon>
        <taxon>Pezizomycotina</taxon>
        <taxon>Sordariomycetes</taxon>
        <taxon>Hypocreomycetidae</taxon>
        <taxon>Hypocreales</taxon>
        <taxon>Sarocladiaceae</taxon>
        <taxon>Sarocladium</taxon>
    </lineage>
</organism>
<dbReference type="Pfam" id="PF12138">
    <property type="entry name" value="Spherulin4"/>
    <property type="match status" value="1"/>
</dbReference>